<dbReference type="PROSITE" id="PS01230">
    <property type="entry name" value="TRMA_1"/>
    <property type="match status" value="1"/>
</dbReference>
<sequence length="457" mass="51453">MKGKQMQIGDRLEVTLEKLALGGEAIARVDGGIVIFVRGGIPGDRGIVEISKRKKRFIAGNLVELLEPSPLRIPPRCEYFGRCGGCKWQYLKYDDQLTFKQQQVSEALTHIGKLPDVPVNGIIGMESPWYYRNKMEFTFGQDEQDGIILGQHYAGRWDKLVDLHTCYLQSEDSVEIFALCRDFARRQDLTAFSTITGEGLLRHIAVREGKHTGDIMVNLVTSAEYFPQMDRFVRYLTAGFPRLTSLVHTINRRKGKSSQGEEEHLLYGEPNIRETLNSLSFEYSAKSFFQTNTLQAEKLYQIVQRMAQLEPHETAIDLYCGTGAIAFHLASQAKQVHGIELVEDAVLNAERNARRNQIGNVSFHCGEVQTLLPELSDEAPALIVVDPPRAGLSKKVVKHLLRLSPRQIIYVSCNPATLARDLALLSQGGYGIQEVQPLDMFPHTYHIETLVNLRKEG</sequence>
<name>A0A9D5Q6B4_9BACT</name>
<dbReference type="FunFam" id="2.40.50.1070:FF:000003">
    <property type="entry name" value="23S rRNA (Uracil-5-)-methyltransferase RumA"/>
    <property type="match status" value="1"/>
</dbReference>
<accession>A0A9D5Q6B4</accession>
<dbReference type="InterPro" id="IPR002792">
    <property type="entry name" value="TRAM_dom"/>
</dbReference>
<evidence type="ECO:0000313" key="8">
    <source>
        <dbReference type="Proteomes" id="UP000649604"/>
    </source>
</evidence>
<dbReference type="PANTHER" id="PTHR11061">
    <property type="entry name" value="RNA M5U METHYLTRANSFERASE"/>
    <property type="match status" value="1"/>
</dbReference>
<feature type="binding site" evidence="4">
    <location>
        <position position="340"/>
    </location>
    <ligand>
        <name>S-adenosyl-L-methionine</name>
        <dbReference type="ChEBI" id="CHEBI:59789"/>
    </ligand>
</feature>
<dbReference type="Pfam" id="PF05958">
    <property type="entry name" value="tRNA_U5-meth_tr"/>
    <property type="match status" value="2"/>
</dbReference>
<evidence type="ECO:0000256" key="5">
    <source>
        <dbReference type="PROSITE-ProRule" id="PRU10015"/>
    </source>
</evidence>
<gene>
    <name evidence="7" type="primary">rlmD</name>
    <name evidence="7" type="ORF">GF339_13850</name>
</gene>
<dbReference type="InterPro" id="IPR030391">
    <property type="entry name" value="MeTrfase_TrmA_CS"/>
</dbReference>
<feature type="binding site" evidence="4">
    <location>
        <position position="386"/>
    </location>
    <ligand>
        <name>S-adenosyl-L-methionine</name>
        <dbReference type="ChEBI" id="CHEBI:59789"/>
    </ligand>
</feature>
<dbReference type="PROSITE" id="PS01231">
    <property type="entry name" value="TRMA_2"/>
    <property type="match status" value="1"/>
</dbReference>
<dbReference type="PROSITE" id="PS50926">
    <property type="entry name" value="TRAM"/>
    <property type="match status" value="1"/>
</dbReference>
<dbReference type="FunFam" id="3.40.50.150:FF:000009">
    <property type="entry name" value="23S rRNA (Uracil(1939)-C(5))-methyltransferase RlmD"/>
    <property type="match status" value="1"/>
</dbReference>
<dbReference type="AlphaFoldDB" id="A0A9D5Q6B4"/>
<proteinExistence type="inferred from homology"/>
<dbReference type="EMBL" id="WJJP01000446">
    <property type="protein sequence ID" value="MBD3325664.1"/>
    <property type="molecule type" value="Genomic_DNA"/>
</dbReference>
<dbReference type="InterPro" id="IPR029063">
    <property type="entry name" value="SAM-dependent_MTases_sf"/>
</dbReference>
<dbReference type="Gene3D" id="3.40.50.150">
    <property type="entry name" value="Vaccinia Virus protein VP39"/>
    <property type="match status" value="1"/>
</dbReference>
<evidence type="ECO:0000256" key="3">
    <source>
        <dbReference type="ARBA" id="ARBA00022691"/>
    </source>
</evidence>
<feature type="binding site" evidence="4">
    <location>
        <position position="319"/>
    </location>
    <ligand>
        <name>S-adenosyl-L-methionine</name>
        <dbReference type="ChEBI" id="CHEBI:59789"/>
    </ligand>
</feature>
<dbReference type="PROSITE" id="PS51687">
    <property type="entry name" value="SAM_MT_RNA_M5U"/>
    <property type="match status" value="1"/>
</dbReference>
<evidence type="ECO:0000256" key="1">
    <source>
        <dbReference type="ARBA" id="ARBA00022603"/>
    </source>
</evidence>
<protein>
    <submittedName>
        <fullName evidence="7">23S rRNA (Uracil(1939)-C(5))-methyltransferase RlmD</fullName>
        <ecNumber evidence="7">2.1.1.190</ecNumber>
    </submittedName>
</protein>
<evidence type="ECO:0000259" key="6">
    <source>
        <dbReference type="PROSITE" id="PS50926"/>
    </source>
</evidence>
<feature type="binding site" evidence="4">
    <location>
        <position position="290"/>
    </location>
    <ligand>
        <name>S-adenosyl-L-methionine</name>
        <dbReference type="ChEBI" id="CHEBI:59789"/>
    </ligand>
</feature>
<dbReference type="Gene3D" id="2.40.50.1070">
    <property type="match status" value="1"/>
</dbReference>
<dbReference type="GO" id="GO:0008173">
    <property type="term" value="F:RNA methyltransferase activity"/>
    <property type="evidence" value="ECO:0007669"/>
    <property type="project" value="InterPro"/>
</dbReference>
<dbReference type="NCBIfam" id="TIGR00479">
    <property type="entry name" value="rumA"/>
    <property type="match status" value="1"/>
</dbReference>
<evidence type="ECO:0000256" key="4">
    <source>
        <dbReference type="PROSITE-ProRule" id="PRU01024"/>
    </source>
</evidence>
<keyword evidence="1 4" id="KW-0489">Methyltransferase</keyword>
<dbReference type="CDD" id="cd02440">
    <property type="entry name" value="AdoMet_MTases"/>
    <property type="match status" value="1"/>
</dbReference>
<keyword evidence="2 4" id="KW-0808">Transferase</keyword>
<evidence type="ECO:0000256" key="2">
    <source>
        <dbReference type="ARBA" id="ARBA00022679"/>
    </source>
</evidence>
<dbReference type="InterPro" id="IPR010280">
    <property type="entry name" value="U5_MeTrfase_fam"/>
</dbReference>
<reference evidence="7" key="1">
    <citation type="submission" date="2019-11" db="EMBL/GenBank/DDBJ databases">
        <title>Microbial mats filling the niche in hypersaline microbial mats.</title>
        <authorList>
            <person name="Wong H.L."/>
            <person name="Macleod F.I."/>
            <person name="White R.A. III"/>
            <person name="Burns B.P."/>
        </authorList>
    </citation>
    <scope>NUCLEOTIDE SEQUENCE</scope>
    <source>
        <strain evidence="7">Rbin_158</strain>
    </source>
</reference>
<dbReference type="SUPFAM" id="SSF53335">
    <property type="entry name" value="S-adenosyl-L-methionine-dependent methyltransferases"/>
    <property type="match status" value="1"/>
</dbReference>
<dbReference type="GO" id="GO:0006396">
    <property type="term" value="P:RNA processing"/>
    <property type="evidence" value="ECO:0007669"/>
    <property type="project" value="InterPro"/>
</dbReference>
<dbReference type="Pfam" id="PF01938">
    <property type="entry name" value="TRAM"/>
    <property type="match status" value="1"/>
</dbReference>
<dbReference type="GO" id="GO:0008757">
    <property type="term" value="F:S-adenosylmethionine-dependent methyltransferase activity"/>
    <property type="evidence" value="ECO:0007669"/>
    <property type="project" value="UniProtKB-ARBA"/>
</dbReference>
<dbReference type="EC" id="2.1.1.190" evidence="7"/>
<organism evidence="7 8">
    <name type="scientific">candidate division KSB3 bacterium</name>
    <dbReference type="NCBI Taxonomy" id="2044937"/>
    <lineage>
        <taxon>Bacteria</taxon>
        <taxon>candidate division KSB3</taxon>
    </lineage>
</organism>
<comment type="similarity">
    <text evidence="4">Belongs to the class I-like SAM-binding methyltransferase superfamily. RNA M5U methyltransferase family.</text>
</comment>
<evidence type="ECO:0000313" key="7">
    <source>
        <dbReference type="EMBL" id="MBD3325664.1"/>
    </source>
</evidence>
<dbReference type="Gene3D" id="2.40.50.140">
    <property type="entry name" value="Nucleic acid-binding proteins"/>
    <property type="match status" value="1"/>
</dbReference>
<dbReference type="PANTHER" id="PTHR11061:SF30">
    <property type="entry name" value="TRNA (URACIL(54)-C(5))-METHYLTRANSFERASE"/>
    <property type="match status" value="1"/>
</dbReference>
<comment type="caution">
    <text evidence="7">The sequence shown here is derived from an EMBL/GenBank/DDBJ whole genome shotgun (WGS) entry which is preliminary data.</text>
</comment>
<dbReference type="InterPro" id="IPR012340">
    <property type="entry name" value="NA-bd_OB-fold"/>
</dbReference>
<dbReference type="SUPFAM" id="SSF50249">
    <property type="entry name" value="Nucleic acid-binding proteins"/>
    <property type="match status" value="1"/>
</dbReference>
<keyword evidence="3 4" id="KW-0949">S-adenosyl-L-methionine</keyword>
<feature type="domain" description="TRAM" evidence="6">
    <location>
        <begin position="5"/>
        <end position="64"/>
    </location>
</feature>
<dbReference type="GO" id="GO:0001510">
    <property type="term" value="P:RNA methylation"/>
    <property type="evidence" value="ECO:0007669"/>
    <property type="project" value="UniProtKB-ARBA"/>
</dbReference>
<feature type="active site" evidence="5">
    <location>
        <position position="413"/>
    </location>
</feature>
<dbReference type="Proteomes" id="UP000649604">
    <property type="component" value="Unassembled WGS sequence"/>
</dbReference>
<feature type="active site" description="Nucleophile" evidence="4">
    <location>
        <position position="413"/>
    </location>
</feature>
<dbReference type="InterPro" id="IPR030390">
    <property type="entry name" value="MeTrfase_TrmA_AS"/>
</dbReference>